<comment type="subcellular location">
    <subcellularLocation>
        <location evidence="1 5">Nucleus</location>
    </subcellularLocation>
</comment>
<evidence type="ECO:0000256" key="4">
    <source>
        <dbReference type="ARBA" id="ARBA00023242"/>
    </source>
</evidence>
<dbReference type="Pfam" id="PF24882">
    <property type="entry name" value="WHD_ORC2"/>
    <property type="match status" value="1"/>
</dbReference>
<dbReference type="OMA" id="AHERYFF"/>
<evidence type="ECO:0000256" key="3">
    <source>
        <dbReference type="ARBA" id="ARBA00022705"/>
    </source>
</evidence>
<dbReference type="eggNOG" id="KOG2928">
    <property type="taxonomic scope" value="Eukaryota"/>
</dbReference>
<gene>
    <name evidence="9" type="ORF">BAUCODRAFT_121515</name>
</gene>
<comment type="similarity">
    <text evidence="2 5">Belongs to the ORC2 family.</text>
</comment>
<feature type="compositionally biased region" description="Basic and acidic residues" evidence="6">
    <location>
        <begin position="16"/>
        <end position="26"/>
    </location>
</feature>
<dbReference type="PANTHER" id="PTHR14052:SF0">
    <property type="entry name" value="ORIGIN RECOGNITION COMPLEX SUBUNIT 2"/>
    <property type="match status" value="1"/>
</dbReference>
<evidence type="ECO:0000313" key="10">
    <source>
        <dbReference type="Proteomes" id="UP000011761"/>
    </source>
</evidence>
<feature type="region of interest" description="Disordered" evidence="6">
    <location>
        <begin position="1"/>
        <end position="118"/>
    </location>
</feature>
<dbReference type="PANTHER" id="PTHR14052">
    <property type="entry name" value="ORIGIN RECOGNITION COMPLEX SUBUNIT 2"/>
    <property type="match status" value="1"/>
</dbReference>
<dbReference type="Proteomes" id="UP000011761">
    <property type="component" value="Unassembled WGS sequence"/>
</dbReference>
<dbReference type="OrthoDB" id="346673at2759"/>
<dbReference type="InterPro" id="IPR056773">
    <property type="entry name" value="WHD_ORC2"/>
</dbReference>
<dbReference type="GO" id="GO:0003688">
    <property type="term" value="F:DNA replication origin binding"/>
    <property type="evidence" value="ECO:0007669"/>
    <property type="project" value="UniProtKB-UniRule"/>
</dbReference>
<accession>M2LRD2</accession>
<feature type="compositionally biased region" description="Basic residues" evidence="6">
    <location>
        <begin position="92"/>
        <end position="104"/>
    </location>
</feature>
<proteinExistence type="inferred from homology"/>
<evidence type="ECO:0000256" key="6">
    <source>
        <dbReference type="SAM" id="MobiDB-lite"/>
    </source>
</evidence>
<dbReference type="RefSeq" id="XP_007675586.1">
    <property type="nucleotide sequence ID" value="XM_007677396.1"/>
</dbReference>
<sequence length="462" mass="51962">MPKRKQNEDVADDEDATPRKIRNDRSARKKSQRTLQEPAGADDGSGNDDVEQDEEVAQRILEDDGGSEAEDDGDEIQLAEATPMADTPSKPGKLRGRPKGRRRERTPSPPPDLPPHELYFFQNRTGANKTSSNTLPSHVLLGHDDYSAQVVAYKDPHDADIKRLVQYHKRAFNQWMFELEEGFNLCFYGYGSKRALMVDFAEHVYAQTEGSKPKIVVVNGYTPGLTMKDVLTTFSDVVLPKNEKLPAQPAAILEAILSRLNEEQQIVPFILMVNSLDHANLRKPAAQAMFAQLAAHQSVSFLATCDTPNFPLLWDLGLARQFHFLYHDATTFQPYKAENDVVEEVNALLGRSGRRLAGKDGVAYVLKSLPENARSLFRILVAEQLAMADIESNATAEGVEYRALYHKAVEEFVCSSELNFRTLLKEFHDHQMIESRKDVAGTERLIVPFRREELEAILDELV</sequence>
<keyword evidence="10" id="KW-1185">Reference proteome</keyword>
<dbReference type="InterPro" id="IPR007220">
    <property type="entry name" value="ORC2"/>
</dbReference>
<dbReference type="Pfam" id="PF04084">
    <property type="entry name" value="RecA-like_ORC2"/>
    <property type="match status" value="1"/>
</dbReference>
<evidence type="ECO:0000256" key="1">
    <source>
        <dbReference type="ARBA" id="ARBA00004123"/>
    </source>
</evidence>
<evidence type="ECO:0000259" key="7">
    <source>
        <dbReference type="Pfam" id="PF04084"/>
    </source>
</evidence>
<dbReference type="EMBL" id="KB445554">
    <property type="protein sequence ID" value="EMC96987.1"/>
    <property type="molecule type" value="Genomic_DNA"/>
</dbReference>
<feature type="compositionally biased region" description="Acidic residues" evidence="6">
    <location>
        <begin position="45"/>
        <end position="55"/>
    </location>
</feature>
<evidence type="ECO:0000259" key="8">
    <source>
        <dbReference type="Pfam" id="PF24882"/>
    </source>
</evidence>
<dbReference type="HOGENOM" id="CLU_018596_2_0_1"/>
<feature type="compositionally biased region" description="Acidic residues" evidence="6">
    <location>
        <begin position="63"/>
        <end position="77"/>
    </location>
</feature>
<feature type="domain" description="Origin recognition complex subunit 2 winged-helix" evidence="8">
    <location>
        <begin position="393"/>
        <end position="453"/>
    </location>
</feature>
<reference evidence="9 10" key="1">
    <citation type="journal article" date="2012" name="PLoS Pathog.">
        <title>Diverse lifestyles and strategies of plant pathogenesis encoded in the genomes of eighteen Dothideomycetes fungi.</title>
        <authorList>
            <person name="Ohm R.A."/>
            <person name="Feau N."/>
            <person name="Henrissat B."/>
            <person name="Schoch C.L."/>
            <person name="Horwitz B.A."/>
            <person name="Barry K.W."/>
            <person name="Condon B.J."/>
            <person name="Copeland A.C."/>
            <person name="Dhillon B."/>
            <person name="Glaser F."/>
            <person name="Hesse C.N."/>
            <person name="Kosti I."/>
            <person name="LaButti K."/>
            <person name="Lindquist E.A."/>
            <person name="Lucas S."/>
            <person name="Salamov A.A."/>
            <person name="Bradshaw R.E."/>
            <person name="Ciuffetti L."/>
            <person name="Hamelin R.C."/>
            <person name="Kema G.H.J."/>
            <person name="Lawrence C."/>
            <person name="Scott J.A."/>
            <person name="Spatafora J.W."/>
            <person name="Turgeon B.G."/>
            <person name="de Wit P.J.G.M."/>
            <person name="Zhong S."/>
            <person name="Goodwin S.B."/>
            <person name="Grigoriev I.V."/>
        </authorList>
    </citation>
    <scope>NUCLEOTIDE SEQUENCE [LARGE SCALE GENOMIC DNA]</scope>
    <source>
        <strain evidence="9 10">UAMH 10762</strain>
    </source>
</reference>
<organism evidence="9 10">
    <name type="scientific">Baudoinia panamericana (strain UAMH 10762)</name>
    <name type="common">Angels' share fungus</name>
    <name type="synonym">Baudoinia compniacensis (strain UAMH 10762)</name>
    <dbReference type="NCBI Taxonomy" id="717646"/>
    <lineage>
        <taxon>Eukaryota</taxon>
        <taxon>Fungi</taxon>
        <taxon>Dikarya</taxon>
        <taxon>Ascomycota</taxon>
        <taxon>Pezizomycotina</taxon>
        <taxon>Dothideomycetes</taxon>
        <taxon>Dothideomycetidae</taxon>
        <taxon>Mycosphaerellales</taxon>
        <taxon>Teratosphaeriaceae</taxon>
        <taxon>Baudoinia</taxon>
    </lineage>
</organism>
<evidence type="ECO:0000313" key="9">
    <source>
        <dbReference type="EMBL" id="EMC96987.1"/>
    </source>
</evidence>
<dbReference type="GO" id="GO:0005664">
    <property type="term" value="C:nuclear origin of replication recognition complex"/>
    <property type="evidence" value="ECO:0007669"/>
    <property type="project" value="UniProtKB-UniRule"/>
</dbReference>
<protein>
    <recommendedName>
        <fullName evidence="5">Origin recognition complex subunit 2</fullName>
    </recommendedName>
</protein>
<dbReference type="STRING" id="717646.M2LRD2"/>
<dbReference type="GO" id="GO:0006260">
    <property type="term" value="P:DNA replication"/>
    <property type="evidence" value="ECO:0007669"/>
    <property type="project" value="UniProtKB-UniRule"/>
</dbReference>
<feature type="domain" description="Origin recognition complex subunit 2 RecA-like" evidence="7">
    <location>
        <begin position="161"/>
        <end position="329"/>
    </location>
</feature>
<comment type="subunit">
    <text evidence="5">Component of the origin recognition complex (ORC).</text>
</comment>
<keyword evidence="3 5" id="KW-0235">DNA replication</keyword>
<evidence type="ECO:0000256" key="2">
    <source>
        <dbReference type="ARBA" id="ARBA00007421"/>
    </source>
</evidence>
<keyword evidence="4 5" id="KW-0539">Nucleus</keyword>
<comment type="function">
    <text evidence="5">Component of the origin recognition complex (ORC) that binds origins of replication. DNA-binding is ATP-dependent. ORC is required to assemble the pre-replication complex necessary to initiate DNA replication.</text>
</comment>
<name>M2LRD2_BAUPA</name>
<dbReference type="InterPro" id="IPR056772">
    <property type="entry name" value="RecA-like_ORC2"/>
</dbReference>
<dbReference type="GeneID" id="19107615"/>
<evidence type="ECO:0000256" key="5">
    <source>
        <dbReference type="RuleBase" id="RU368084"/>
    </source>
</evidence>
<dbReference type="AlphaFoldDB" id="M2LRD2"/>
<dbReference type="KEGG" id="bcom:BAUCODRAFT_121515"/>